<sequence length="565" mass="60986">MKFTLTAATVAMVATTALAAPAPTPDALGTNIFPTSRTQMCNAQDGRGLQPCALLFSSPSATAAPRPKKGPASLSNPVGLGLDIFRESSRWRGSHNKREAEADPKVAHGLKATKTKQRLSAREAEPEFTGKVAHSIHALKTKQRLGARDAEAETGSRHAMNFKSLNTKQRLGAREAEPAPVVKAKTKPRLFTETNVRPLDMPAVFPDDLPEEFRRPSKREVEDEEVAPAVVIGTVEKRSADEIDVDAATYATFMMDEEEDDVPTGESNEIALSTFAMEKRATVPRPFGRINGTGIARISRPERLSLASARAARPNRAAHSSRALSAHAAAAVPTAAAASPLPPRSSSPSSPARETDSTVEERDYVPETTTAPMSWSGRQAGNHHVHIHRFRPGGVKWDATQPAPPALVSGEGHLPRSVEFPETDTEATENTETEADETEEDKQHITALEAEFGITISGSLERREAARAGKKLVNPAKFDLNRDVPAGSFPGSRKVGRDVEETVDETVEGEAGLIEERDAAQRKKLVNPARFDLNRDVPAGRFPGSHSNSGWRNHEEHAQALSSLS</sequence>
<evidence type="ECO:0000313" key="4">
    <source>
        <dbReference type="Proteomes" id="UP000800041"/>
    </source>
</evidence>
<reference evidence="3" key="1">
    <citation type="journal article" date="2020" name="Stud. Mycol.">
        <title>101 Dothideomycetes genomes: a test case for predicting lifestyles and emergence of pathogens.</title>
        <authorList>
            <person name="Haridas S."/>
            <person name="Albert R."/>
            <person name="Binder M."/>
            <person name="Bloem J."/>
            <person name="Labutti K."/>
            <person name="Salamov A."/>
            <person name="Andreopoulos B."/>
            <person name="Baker S."/>
            <person name="Barry K."/>
            <person name="Bills G."/>
            <person name="Bluhm B."/>
            <person name="Cannon C."/>
            <person name="Castanera R."/>
            <person name="Culley D."/>
            <person name="Daum C."/>
            <person name="Ezra D."/>
            <person name="Gonzalez J."/>
            <person name="Henrissat B."/>
            <person name="Kuo A."/>
            <person name="Liang C."/>
            <person name="Lipzen A."/>
            <person name="Lutzoni F."/>
            <person name="Magnuson J."/>
            <person name="Mondo S."/>
            <person name="Nolan M."/>
            <person name="Ohm R."/>
            <person name="Pangilinan J."/>
            <person name="Park H.-J."/>
            <person name="Ramirez L."/>
            <person name="Alfaro M."/>
            <person name="Sun H."/>
            <person name="Tritt A."/>
            <person name="Yoshinaga Y."/>
            <person name="Zwiers L.-H."/>
            <person name="Turgeon B."/>
            <person name="Goodwin S."/>
            <person name="Spatafora J."/>
            <person name="Crous P."/>
            <person name="Grigoriev I."/>
        </authorList>
    </citation>
    <scope>NUCLEOTIDE SEQUENCE</scope>
    <source>
        <strain evidence="3">CBS 113979</strain>
    </source>
</reference>
<accession>A0A6G1H2W0</accession>
<dbReference type="Proteomes" id="UP000800041">
    <property type="component" value="Unassembled WGS sequence"/>
</dbReference>
<feature type="region of interest" description="Disordered" evidence="1">
    <location>
        <begin position="307"/>
        <end position="381"/>
    </location>
</feature>
<feature type="compositionally biased region" description="Low complexity" evidence="1">
    <location>
        <begin position="307"/>
        <end position="339"/>
    </location>
</feature>
<organism evidence="3 4">
    <name type="scientific">Aulographum hederae CBS 113979</name>
    <dbReference type="NCBI Taxonomy" id="1176131"/>
    <lineage>
        <taxon>Eukaryota</taxon>
        <taxon>Fungi</taxon>
        <taxon>Dikarya</taxon>
        <taxon>Ascomycota</taxon>
        <taxon>Pezizomycotina</taxon>
        <taxon>Dothideomycetes</taxon>
        <taxon>Pleosporomycetidae</taxon>
        <taxon>Aulographales</taxon>
        <taxon>Aulographaceae</taxon>
    </lineage>
</organism>
<evidence type="ECO:0000256" key="1">
    <source>
        <dbReference type="SAM" id="MobiDB-lite"/>
    </source>
</evidence>
<dbReference type="EMBL" id="ML977152">
    <property type="protein sequence ID" value="KAF1987556.1"/>
    <property type="molecule type" value="Genomic_DNA"/>
</dbReference>
<feature type="region of interest" description="Disordered" evidence="1">
    <location>
        <begin position="407"/>
        <end position="441"/>
    </location>
</feature>
<feature type="signal peptide" evidence="2">
    <location>
        <begin position="1"/>
        <end position="19"/>
    </location>
</feature>
<keyword evidence="2" id="KW-0732">Signal</keyword>
<protein>
    <submittedName>
        <fullName evidence="3">Uncharacterized protein</fullName>
    </submittedName>
</protein>
<feature type="compositionally biased region" description="Basic and acidic residues" evidence="1">
    <location>
        <begin position="353"/>
        <end position="365"/>
    </location>
</feature>
<evidence type="ECO:0000256" key="2">
    <source>
        <dbReference type="SAM" id="SignalP"/>
    </source>
</evidence>
<evidence type="ECO:0000313" key="3">
    <source>
        <dbReference type="EMBL" id="KAF1987556.1"/>
    </source>
</evidence>
<feature type="compositionally biased region" description="Polar residues" evidence="1">
    <location>
        <begin position="367"/>
        <end position="379"/>
    </location>
</feature>
<feature type="chain" id="PRO_5026291545" evidence="2">
    <location>
        <begin position="20"/>
        <end position="565"/>
    </location>
</feature>
<feature type="compositionally biased region" description="Acidic residues" evidence="1">
    <location>
        <begin position="421"/>
        <end position="440"/>
    </location>
</feature>
<dbReference type="AlphaFoldDB" id="A0A6G1H2W0"/>
<proteinExistence type="predicted"/>
<keyword evidence="4" id="KW-1185">Reference proteome</keyword>
<feature type="region of interest" description="Disordered" evidence="1">
    <location>
        <begin position="534"/>
        <end position="565"/>
    </location>
</feature>
<gene>
    <name evidence="3" type="ORF">K402DRAFT_51311</name>
</gene>
<name>A0A6G1H2W0_9PEZI</name>